<dbReference type="InterPro" id="IPR037051">
    <property type="entry name" value="4-carb_acid_sugar_kinase_N_sf"/>
</dbReference>
<dbReference type="AlphaFoldDB" id="A0A5B8R853"/>
<dbReference type="EMBL" id="MN079079">
    <property type="protein sequence ID" value="QEA04103.1"/>
    <property type="molecule type" value="Genomic_DNA"/>
</dbReference>
<dbReference type="Pfam" id="PF07005">
    <property type="entry name" value="SBD_N"/>
    <property type="match status" value="1"/>
</dbReference>
<evidence type="ECO:0000256" key="5">
    <source>
        <dbReference type="ARBA" id="ARBA00022840"/>
    </source>
</evidence>
<evidence type="ECO:0000256" key="4">
    <source>
        <dbReference type="ARBA" id="ARBA00022777"/>
    </source>
</evidence>
<keyword evidence="6" id="KW-0119">Carbohydrate metabolism</keyword>
<dbReference type="GO" id="GO:0016301">
    <property type="term" value="F:kinase activity"/>
    <property type="evidence" value="ECO:0007669"/>
    <property type="project" value="UniProtKB-KW"/>
</dbReference>
<evidence type="ECO:0000259" key="8">
    <source>
        <dbReference type="Pfam" id="PF17042"/>
    </source>
</evidence>
<feature type="domain" description="Four-carbon acid sugar kinase nucleotide binding" evidence="8">
    <location>
        <begin position="274"/>
        <end position="439"/>
    </location>
</feature>
<dbReference type="GO" id="GO:0005524">
    <property type="term" value="F:ATP binding"/>
    <property type="evidence" value="ECO:0007669"/>
    <property type="project" value="UniProtKB-KW"/>
</dbReference>
<keyword evidence="5" id="KW-0067">ATP-binding</keyword>
<reference evidence="9" key="1">
    <citation type="submission" date="2019-06" db="EMBL/GenBank/DDBJ databases">
        <authorList>
            <person name="Murdoch R.W."/>
            <person name="Fathepure B."/>
        </authorList>
    </citation>
    <scope>NUCLEOTIDE SEQUENCE</scope>
</reference>
<protein>
    <submittedName>
        <fullName evidence="9">3-oxo-tetronate kinase</fullName>
    </submittedName>
</protein>
<dbReference type="InterPro" id="IPR010737">
    <property type="entry name" value="4-carb_acid_sugar_kinase_N"/>
</dbReference>
<gene>
    <name evidence="9" type="primary">otnK_1</name>
    <name evidence="9" type="ORF">KBTEX_00406</name>
</gene>
<keyword evidence="3" id="KW-0547">Nucleotide-binding</keyword>
<evidence type="ECO:0000256" key="2">
    <source>
        <dbReference type="ARBA" id="ARBA00022679"/>
    </source>
</evidence>
<evidence type="ECO:0000256" key="1">
    <source>
        <dbReference type="ARBA" id="ARBA00005715"/>
    </source>
</evidence>
<accession>A0A5B8R853</accession>
<keyword evidence="2" id="KW-0808">Transferase</keyword>
<dbReference type="InterPro" id="IPR031475">
    <property type="entry name" value="NBD_C"/>
</dbReference>
<dbReference type="Gene3D" id="3.40.50.10840">
    <property type="entry name" value="Putative sugar-binding, N-terminal domain"/>
    <property type="match status" value="1"/>
</dbReference>
<evidence type="ECO:0000256" key="6">
    <source>
        <dbReference type="ARBA" id="ARBA00023277"/>
    </source>
</evidence>
<name>A0A5B8R853_9ZZZZ</name>
<keyword evidence="4 9" id="KW-0418">Kinase</keyword>
<evidence type="ECO:0000256" key="3">
    <source>
        <dbReference type="ARBA" id="ARBA00022741"/>
    </source>
</evidence>
<evidence type="ECO:0000313" key="9">
    <source>
        <dbReference type="EMBL" id="QEA04103.1"/>
    </source>
</evidence>
<proteinExistence type="inferred from homology"/>
<dbReference type="Pfam" id="PF17042">
    <property type="entry name" value="NBD_C"/>
    <property type="match status" value="1"/>
</dbReference>
<dbReference type="Gene3D" id="3.40.980.20">
    <property type="entry name" value="Four-carbon acid sugar kinase, nucleotide binding domain"/>
    <property type="match status" value="1"/>
</dbReference>
<organism evidence="9">
    <name type="scientific">uncultured organism</name>
    <dbReference type="NCBI Taxonomy" id="155900"/>
    <lineage>
        <taxon>unclassified sequences</taxon>
        <taxon>environmental samples</taxon>
    </lineage>
</organism>
<dbReference type="InterPro" id="IPR042213">
    <property type="entry name" value="NBD_C_sf"/>
</dbReference>
<comment type="similarity">
    <text evidence="1">Belongs to the four-carbon acid sugar kinase family.</text>
</comment>
<sequence length="449" mass="47723">MTEAPLLAYYGDDFTGSTDVMEALSVNGVPTVLFLRRPTAAELARFPEARAVGIAGISRAKSPAWMDEHLPGIFAGLRALGAPLVHYKICSTFDSAPEIGSIGRAIDIGARVLGTRQTPVVVGAPVLRRYQAFGNLFATVGDETYRIDRHPTMSCHPVTPMTEGDLRRHLARQTDKPVALMDVLALWSEDYPARHRALLDGDAGVLLYDVLDDVTQRRTGELLWRDVTDGADSRFCVGSSGVEYALIAHWRASGAVPLPAAPRASAATASDRVMVVSGSCSPVTAGQIRWALENGFEGYTLDPAALLAPQTGEAALERAIGHCSAALEQGRSVVAFSSLGAPDKRTRALFNDDPEGFSHRLGRAQGRLLTETLRRTGVRRAVVAGGDTSGHAMNEMGAYALTTLTPIAPGSPLCTVHADDPDLDGLQIALKGGQVGQAPYFAHVRAGHA</sequence>
<dbReference type="SUPFAM" id="SSF142764">
    <property type="entry name" value="YgbK-like"/>
    <property type="match status" value="1"/>
</dbReference>
<feature type="domain" description="Four-carbon acid sugar kinase N-terminal" evidence="7">
    <location>
        <begin position="7"/>
        <end position="246"/>
    </location>
</feature>
<evidence type="ECO:0000259" key="7">
    <source>
        <dbReference type="Pfam" id="PF07005"/>
    </source>
</evidence>